<evidence type="ECO:0000313" key="2">
    <source>
        <dbReference type="Proteomes" id="UP001652628"/>
    </source>
</evidence>
<feature type="region of interest" description="Disordered" evidence="1">
    <location>
        <begin position="1"/>
        <end position="49"/>
    </location>
</feature>
<reference evidence="3" key="1">
    <citation type="submission" date="2025-08" db="UniProtKB">
        <authorList>
            <consortium name="RefSeq"/>
        </authorList>
    </citation>
    <scope>IDENTIFICATION</scope>
</reference>
<protein>
    <submittedName>
        <fullName evidence="3">Uncharacterized protein</fullName>
    </submittedName>
</protein>
<dbReference type="Proteomes" id="UP001652628">
    <property type="component" value="Chromosome 2R"/>
</dbReference>
<sequence length="209" mass="23640">MDKNETGLSNEAFYPLKKGNGEGARSKDSTERLHQTSPRVSKSTSALSSHLYQGRTTFGGRSAYNRCLSALLLAKKSQHTFGRVLKFGERSMVRPGPFDKGQVSKPVETSPDLKSLKRRRLYAVNKNSQEMMRHQSNVTSKTLEHSCKESPKEEKSLKSDDLQPIHSEDSLAIKPQGQRFSFTKPISLKSFKLNRSYIFSPPIFFKIRV</sequence>
<name>A0AB39ZRY8_DROSZ</name>
<accession>A0AB39ZRY8</accession>
<feature type="compositionally biased region" description="Basic and acidic residues" evidence="1">
    <location>
        <begin position="142"/>
        <end position="170"/>
    </location>
</feature>
<evidence type="ECO:0000313" key="3">
    <source>
        <dbReference type="RefSeq" id="XP_016941836.3"/>
    </source>
</evidence>
<feature type="compositionally biased region" description="Polar residues" evidence="1">
    <location>
        <begin position="127"/>
        <end position="141"/>
    </location>
</feature>
<dbReference type="RefSeq" id="XP_016941836.3">
    <property type="nucleotide sequence ID" value="XM_017086347.3"/>
</dbReference>
<keyword evidence="2" id="KW-1185">Reference proteome</keyword>
<feature type="compositionally biased region" description="Basic and acidic residues" evidence="1">
    <location>
        <begin position="24"/>
        <end position="34"/>
    </location>
</feature>
<dbReference type="GeneID" id="108018767"/>
<gene>
    <name evidence="3" type="primary">LOC108018767</name>
</gene>
<feature type="compositionally biased region" description="Polar residues" evidence="1">
    <location>
        <begin position="35"/>
        <end position="49"/>
    </location>
</feature>
<dbReference type="AlphaFoldDB" id="A0AB39ZRY8"/>
<feature type="region of interest" description="Disordered" evidence="1">
    <location>
        <begin position="127"/>
        <end position="170"/>
    </location>
</feature>
<evidence type="ECO:0000256" key="1">
    <source>
        <dbReference type="SAM" id="MobiDB-lite"/>
    </source>
</evidence>
<organism evidence="2 3">
    <name type="scientific">Drosophila suzukii</name>
    <name type="common">Spotted-wing drosophila fruit fly</name>
    <dbReference type="NCBI Taxonomy" id="28584"/>
    <lineage>
        <taxon>Eukaryota</taxon>
        <taxon>Metazoa</taxon>
        <taxon>Ecdysozoa</taxon>
        <taxon>Arthropoda</taxon>
        <taxon>Hexapoda</taxon>
        <taxon>Insecta</taxon>
        <taxon>Pterygota</taxon>
        <taxon>Neoptera</taxon>
        <taxon>Endopterygota</taxon>
        <taxon>Diptera</taxon>
        <taxon>Brachycera</taxon>
        <taxon>Muscomorpha</taxon>
        <taxon>Ephydroidea</taxon>
        <taxon>Drosophilidae</taxon>
        <taxon>Drosophila</taxon>
        <taxon>Sophophora</taxon>
    </lineage>
</organism>
<proteinExistence type="predicted"/>